<dbReference type="PANTHER" id="PTHR23360:SF5">
    <property type="entry name" value="G-PROTEIN COUPLED RECEPTORS FAMILY 1 PROFILE DOMAIN-CONTAINING PROTEIN"/>
    <property type="match status" value="1"/>
</dbReference>
<dbReference type="GO" id="GO:0016020">
    <property type="term" value="C:membrane"/>
    <property type="evidence" value="ECO:0007669"/>
    <property type="project" value="UniProtKB-SubCell"/>
</dbReference>
<evidence type="ECO:0000256" key="5">
    <source>
        <dbReference type="SAM" id="Phobius"/>
    </source>
</evidence>
<comment type="caution">
    <text evidence="7">The sequence shown here is derived from an EMBL/GenBank/DDBJ whole genome shotgun (WGS) entry which is preliminary data.</text>
</comment>
<keyword evidence="2 5" id="KW-0812">Transmembrane</keyword>
<dbReference type="InterPro" id="IPR047130">
    <property type="entry name" value="7TM_GPCR_Srsx_nematod"/>
</dbReference>
<keyword evidence="8" id="KW-1185">Reference proteome</keyword>
<dbReference type="SUPFAM" id="SSF81321">
    <property type="entry name" value="Family A G protein-coupled receptor-like"/>
    <property type="match status" value="1"/>
</dbReference>
<accession>A0AAN8FCK4</accession>
<reference evidence="7 8" key="1">
    <citation type="submission" date="2019-10" db="EMBL/GenBank/DDBJ databases">
        <title>Assembly and Annotation for the nematode Trichostrongylus colubriformis.</title>
        <authorList>
            <person name="Martin J."/>
        </authorList>
    </citation>
    <scope>NUCLEOTIDE SEQUENCE [LARGE SCALE GENOMIC DNA]</scope>
    <source>
        <strain evidence="7">G859</strain>
        <tissue evidence="7">Whole worm</tissue>
    </source>
</reference>
<dbReference type="PANTHER" id="PTHR23360">
    <property type="entry name" value="G-PROTEIN COUPLED RECEPTORS FAMILY 1 PROFILE DOMAIN-CONTAINING PROTEIN-RELATED"/>
    <property type="match status" value="1"/>
</dbReference>
<gene>
    <name evidence="7" type="ORF">GCK32_018293</name>
</gene>
<comment type="subcellular location">
    <subcellularLocation>
        <location evidence="1">Membrane</location>
    </subcellularLocation>
</comment>
<dbReference type="InterPro" id="IPR019424">
    <property type="entry name" value="7TM_GPCR_Srsx"/>
</dbReference>
<feature type="transmembrane region" description="Helical" evidence="5">
    <location>
        <begin position="16"/>
        <end position="38"/>
    </location>
</feature>
<dbReference type="Pfam" id="PF10320">
    <property type="entry name" value="7TM_GPCR_Srsx"/>
    <property type="match status" value="1"/>
</dbReference>
<evidence type="ECO:0000256" key="2">
    <source>
        <dbReference type="ARBA" id="ARBA00022692"/>
    </source>
</evidence>
<dbReference type="InterPro" id="IPR000276">
    <property type="entry name" value="GPCR_Rhodpsn"/>
</dbReference>
<feature type="transmembrane region" description="Helical" evidence="5">
    <location>
        <begin position="103"/>
        <end position="126"/>
    </location>
</feature>
<dbReference type="InterPro" id="IPR017452">
    <property type="entry name" value="GPCR_Rhodpsn_7TM"/>
</dbReference>
<evidence type="ECO:0000256" key="4">
    <source>
        <dbReference type="ARBA" id="ARBA00023136"/>
    </source>
</evidence>
<dbReference type="Gene3D" id="1.20.1070.10">
    <property type="entry name" value="Rhodopsin 7-helix transmembrane proteins"/>
    <property type="match status" value="1"/>
</dbReference>
<evidence type="ECO:0000313" key="7">
    <source>
        <dbReference type="EMBL" id="KAK5966655.1"/>
    </source>
</evidence>
<organism evidence="7 8">
    <name type="scientific">Trichostrongylus colubriformis</name>
    <name type="common">Black scour worm</name>
    <dbReference type="NCBI Taxonomy" id="6319"/>
    <lineage>
        <taxon>Eukaryota</taxon>
        <taxon>Metazoa</taxon>
        <taxon>Ecdysozoa</taxon>
        <taxon>Nematoda</taxon>
        <taxon>Chromadorea</taxon>
        <taxon>Rhabditida</taxon>
        <taxon>Rhabditina</taxon>
        <taxon>Rhabditomorpha</taxon>
        <taxon>Strongyloidea</taxon>
        <taxon>Trichostrongylidae</taxon>
        <taxon>Trichostrongylus</taxon>
    </lineage>
</organism>
<evidence type="ECO:0000259" key="6">
    <source>
        <dbReference type="PROSITE" id="PS50262"/>
    </source>
</evidence>
<proteinExistence type="predicted"/>
<feature type="domain" description="G-protein coupled receptors family 1 profile" evidence="6">
    <location>
        <begin position="1"/>
        <end position="193"/>
    </location>
</feature>
<dbReference type="EMBL" id="WIXE01023283">
    <property type="protein sequence ID" value="KAK5966655.1"/>
    <property type="molecule type" value="Genomic_DNA"/>
</dbReference>
<keyword evidence="3 5" id="KW-1133">Transmembrane helix</keyword>
<feature type="transmembrane region" description="Helical" evidence="5">
    <location>
        <begin position="174"/>
        <end position="196"/>
    </location>
</feature>
<evidence type="ECO:0000256" key="1">
    <source>
        <dbReference type="ARBA" id="ARBA00004370"/>
    </source>
</evidence>
<evidence type="ECO:0000256" key="3">
    <source>
        <dbReference type="ARBA" id="ARBA00022989"/>
    </source>
</evidence>
<protein>
    <recommendedName>
        <fullName evidence="6">G-protein coupled receptors family 1 profile domain-containing protein</fullName>
    </recommendedName>
</protein>
<dbReference type="SMART" id="SM01381">
    <property type="entry name" value="7TM_GPCR_Srsx"/>
    <property type="match status" value="1"/>
</dbReference>
<keyword evidence="4 5" id="KW-0472">Membrane</keyword>
<feature type="transmembrane region" description="Helical" evidence="5">
    <location>
        <begin position="138"/>
        <end position="162"/>
    </location>
</feature>
<evidence type="ECO:0000313" key="8">
    <source>
        <dbReference type="Proteomes" id="UP001331761"/>
    </source>
</evidence>
<dbReference type="GO" id="GO:0004930">
    <property type="term" value="F:G protein-coupled receptor activity"/>
    <property type="evidence" value="ECO:0007669"/>
    <property type="project" value="InterPro"/>
</dbReference>
<name>A0AAN8FCK4_TRICO</name>
<dbReference type="PROSITE" id="PS50262">
    <property type="entry name" value="G_PROTEIN_RECEP_F1_2"/>
    <property type="match status" value="1"/>
</dbReference>
<sequence length="197" mass="22276">PVFRSENREIRQDFCVYLQIIPGFASCFSSMLLLNLALDRLLSLTTSYKVLANFHTRLYITIQLLPACVFAAVIVILAFLNRNADEYVICTGASYIHYPVIEIYVNTVTIICILLIICYSLFGILLKRLPMSTENMRNVYRSLIVINTSIVFGNFGAIILALTDEDHRNPTLSTVLLAGLLMSFGSAMSFFAYYLMR</sequence>
<dbReference type="AlphaFoldDB" id="A0AAN8FCK4"/>
<feature type="transmembrane region" description="Helical" evidence="5">
    <location>
        <begin position="58"/>
        <end position="80"/>
    </location>
</feature>
<dbReference type="Proteomes" id="UP001331761">
    <property type="component" value="Unassembled WGS sequence"/>
</dbReference>
<feature type="non-terminal residue" evidence="7">
    <location>
        <position position="1"/>
    </location>
</feature>